<evidence type="ECO:0000256" key="1">
    <source>
        <dbReference type="ARBA" id="ARBA00023002"/>
    </source>
</evidence>
<feature type="active site" evidence="2">
    <location>
        <position position="261"/>
    </location>
</feature>
<evidence type="ECO:0000259" key="4">
    <source>
        <dbReference type="Pfam" id="PF00171"/>
    </source>
</evidence>
<keyword evidence="6" id="KW-1185">Reference proteome</keyword>
<dbReference type="Proteomes" id="UP001596002">
    <property type="component" value="Unassembled WGS sequence"/>
</dbReference>
<dbReference type="Pfam" id="PF00171">
    <property type="entry name" value="Aldedh"/>
    <property type="match status" value="1"/>
</dbReference>
<dbReference type="InterPro" id="IPR015590">
    <property type="entry name" value="Aldehyde_DH_dom"/>
</dbReference>
<dbReference type="InterPro" id="IPR016161">
    <property type="entry name" value="Ald_DH/histidinol_DH"/>
</dbReference>
<dbReference type="EMBL" id="JBHSHC010000057">
    <property type="protein sequence ID" value="MFC4767415.1"/>
    <property type="molecule type" value="Genomic_DNA"/>
</dbReference>
<sequence>MIETNTSNFRNSLFVNGKWVDAASGKTFPVINPANGETITEVAFCESEDVEHAVKAANDAFKERRWLAMTVLERGRILSRVAQLIRESQHKLAELISLENGMPINTAMFMEVPLAADTFDYFAGLTSRESGQTLPFNMTGGPQDYLTLTLKEPIGVAGLITPWNFPLLMPAWKIAPALAAGCSIVLKPAPQTPLTALKLAEIIHDAGVPEGVVNVIPGGDEAGKALVSHPDVPKIAFTGETATGRHIMASAAQHIKRVTLELGGKSPNIVFADTDLEEAVSGAMFGIFLNSGQVCQAGTRVFVQSQIYDSFLTRLAQRATELKCGPGTDFTTDIGPVISSEQLEKIEKYIQVGQEQGARLMTGGRKPEGLSKGYFIEPTVFADVTTNMVIAKEEIFGPVVCVIPFDTEEEVIQMANDTIYGLAAAVWTKDIKRALRTVKQIRSGTIWVNTYQVLTPTAPFGGFKQSGLGRELGSQALDAYLETKSVVIDVNESPMTYF</sequence>
<gene>
    <name evidence="5" type="ORF">ACFO8Q_08570</name>
</gene>
<dbReference type="PROSITE" id="PS00687">
    <property type="entry name" value="ALDEHYDE_DEHYDR_GLU"/>
    <property type="match status" value="1"/>
</dbReference>
<protein>
    <submittedName>
        <fullName evidence="5">Aldehyde dehydrogenase family protein</fullName>
    </submittedName>
</protein>
<reference evidence="6" key="1">
    <citation type="journal article" date="2019" name="Int. J. Syst. Evol. Microbiol.">
        <title>The Global Catalogue of Microorganisms (GCM) 10K type strain sequencing project: providing services to taxonomists for standard genome sequencing and annotation.</title>
        <authorList>
            <consortium name="The Broad Institute Genomics Platform"/>
            <consortium name="The Broad Institute Genome Sequencing Center for Infectious Disease"/>
            <person name="Wu L."/>
            <person name="Ma J."/>
        </authorList>
    </citation>
    <scope>NUCLEOTIDE SEQUENCE [LARGE SCALE GENOMIC DNA]</scope>
    <source>
        <strain evidence="6">WYCCWR 12678</strain>
    </source>
</reference>
<dbReference type="RefSeq" id="WP_380025337.1">
    <property type="nucleotide sequence ID" value="NZ_JBHSHC010000057.1"/>
</dbReference>
<organism evidence="5 6">
    <name type="scientific">Effusibacillus consociatus</name>
    <dbReference type="NCBI Taxonomy" id="1117041"/>
    <lineage>
        <taxon>Bacteria</taxon>
        <taxon>Bacillati</taxon>
        <taxon>Bacillota</taxon>
        <taxon>Bacilli</taxon>
        <taxon>Bacillales</taxon>
        <taxon>Alicyclobacillaceae</taxon>
        <taxon>Effusibacillus</taxon>
    </lineage>
</organism>
<dbReference type="Gene3D" id="3.40.605.10">
    <property type="entry name" value="Aldehyde Dehydrogenase, Chain A, domain 1"/>
    <property type="match status" value="1"/>
</dbReference>
<dbReference type="InterPro" id="IPR029510">
    <property type="entry name" value="Ald_DH_CS_GLU"/>
</dbReference>
<proteinExistence type="inferred from homology"/>
<feature type="domain" description="Aldehyde dehydrogenase" evidence="4">
    <location>
        <begin position="19"/>
        <end position="486"/>
    </location>
</feature>
<accession>A0ABV9PZC5</accession>
<dbReference type="SUPFAM" id="SSF53720">
    <property type="entry name" value="ALDH-like"/>
    <property type="match status" value="1"/>
</dbReference>
<evidence type="ECO:0000313" key="6">
    <source>
        <dbReference type="Proteomes" id="UP001596002"/>
    </source>
</evidence>
<dbReference type="InterPro" id="IPR016163">
    <property type="entry name" value="Ald_DH_C"/>
</dbReference>
<evidence type="ECO:0000313" key="5">
    <source>
        <dbReference type="EMBL" id="MFC4767415.1"/>
    </source>
</evidence>
<keyword evidence="1 3" id="KW-0560">Oxidoreductase</keyword>
<dbReference type="PANTHER" id="PTHR11699">
    <property type="entry name" value="ALDEHYDE DEHYDROGENASE-RELATED"/>
    <property type="match status" value="1"/>
</dbReference>
<dbReference type="Gene3D" id="3.40.309.10">
    <property type="entry name" value="Aldehyde Dehydrogenase, Chain A, domain 2"/>
    <property type="match status" value="1"/>
</dbReference>
<comment type="similarity">
    <text evidence="3">Belongs to the aldehyde dehydrogenase family.</text>
</comment>
<evidence type="ECO:0000256" key="3">
    <source>
        <dbReference type="RuleBase" id="RU003345"/>
    </source>
</evidence>
<comment type="caution">
    <text evidence="5">The sequence shown here is derived from an EMBL/GenBank/DDBJ whole genome shotgun (WGS) entry which is preliminary data.</text>
</comment>
<dbReference type="InterPro" id="IPR016162">
    <property type="entry name" value="Ald_DH_N"/>
</dbReference>
<name>A0ABV9PZC5_9BACL</name>
<evidence type="ECO:0000256" key="2">
    <source>
        <dbReference type="PROSITE-ProRule" id="PRU10007"/>
    </source>
</evidence>